<comment type="catalytic activity">
    <reaction evidence="5">
        <text>L-proline + a quinone = (S)-1-pyrroline-5-carboxylate + a quinol + H(+)</text>
        <dbReference type="Rhea" id="RHEA:23784"/>
        <dbReference type="ChEBI" id="CHEBI:15378"/>
        <dbReference type="ChEBI" id="CHEBI:17388"/>
        <dbReference type="ChEBI" id="CHEBI:24646"/>
        <dbReference type="ChEBI" id="CHEBI:60039"/>
        <dbReference type="ChEBI" id="CHEBI:132124"/>
        <dbReference type="EC" id="1.5.5.2"/>
    </reaction>
</comment>
<accession>A0A7R8ALR1</accession>
<comment type="cofactor">
    <cofactor evidence="5">
        <name>FAD</name>
        <dbReference type="ChEBI" id="CHEBI:57692"/>
    </cofactor>
</comment>
<sequence>MSTKLCLPPYPRGFLRYGQYGSSLRRTGHAKPKSTMTTTMASSSKETMLPPPHSLLPNKMLLRAFLVATVSSHSWLLRPALAVLSMLNRPRIWLLDVDGNPVLRGIVKKTFYNHFCAGENGEEVRGTICRIKDMGFKGVILTYAKEIVVDASAKEKNAGGEDGMESQDVENSDITAWSDGVLETVEMVNEGDILALKLTGAGSPAMQALSSNQPLPEQMTAALRKICSRAVERKARIFVDAEQQSVQHGIDGVALDLMREYNKGGVAVVYNTYQAYLKSTPANLLSQMDIAEKEGFTIGIKLVRGAYIAAEPRALINDTKLETDDMYNTMAEGIIRQQYGHFGKADKPFPSAQLFLATHNKESVLNADRLIQQELASGRPATQTQYGQLLGMADGVSCRLLQLGKDSGERTPPEVFKCLSWGTLKDCLSYLLRRAVENRDAVGRTREEYLLLRRQTLRRLKRGFM</sequence>
<dbReference type="Proteomes" id="UP000654913">
    <property type="component" value="Chromosome 3"/>
</dbReference>
<comment type="similarity">
    <text evidence="1 5">Belongs to the proline oxidase family.</text>
</comment>
<keyword evidence="3 5" id="KW-0560">Oxidoreductase</keyword>
<dbReference type="GO" id="GO:0005739">
    <property type="term" value="C:mitochondrion"/>
    <property type="evidence" value="ECO:0007669"/>
    <property type="project" value="TreeGrafter"/>
</dbReference>
<evidence type="ECO:0000256" key="4">
    <source>
        <dbReference type="ARBA" id="ARBA00023062"/>
    </source>
</evidence>
<dbReference type="InterPro" id="IPR015659">
    <property type="entry name" value="Proline_oxidase"/>
</dbReference>
<dbReference type="Gene3D" id="3.20.20.220">
    <property type="match status" value="1"/>
</dbReference>
<dbReference type="GO" id="GO:0071949">
    <property type="term" value="F:FAD binding"/>
    <property type="evidence" value="ECO:0007669"/>
    <property type="project" value="TreeGrafter"/>
</dbReference>
<dbReference type="Pfam" id="PF01619">
    <property type="entry name" value="Pro_dh"/>
    <property type="match status" value="1"/>
</dbReference>
<dbReference type="InterPro" id="IPR002872">
    <property type="entry name" value="Proline_DH_dom"/>
</dbReference>
<dbReference type="EMBL" id="AP024445">
    <property type="protein sequence ID" value="BCS21955.1"/>
    <property type="molecule type" value="Genomic_DNA"/>
</dbReference>
<keyword evidence="4 5" id="KW-0642">Proline metabolism</keyword>
<keyword evidence="9" id="KW-1185">Reference proteome</keyword>
<evidence type="ECO:0000313" key="9">
    <source>
        <dbReference type="Proteomes" id="UP000654913"/>
    </source>
</evidence>
<evidence type="ECO:0000259" key="7">
    <source>
        <dbReference type="Pfam" id="PF01619"/>
    </source>
</evidence>
<protein>
    <recommendedName>
        <fullName evidence="2 5">Proline dehydrogenase</fullName>
        <ecNumber evidence="2 5">1.5.5.2</ecNumber>
    </recommendedName>
</protein>
<feature type="domain" description="Proline dehydrogenase" evidence="7">
    <location>
        <begin position="127"/>
        <end position="446"/>
    </location>
</feature>
<reference evidence="8" key="2">
    <citation type="submission" date="2021-02" db="EMBL/GenBank/DDBJ databases">
        <title>Aspergillus puulaauensis MK2 genome sequence.</title>
        <authorList>
            <person name="Futagami T."/>
            <person name="Mori K."/>
            <person name="Kadooka C."/>
            <person name="Tanaka T."/>
        </authorList>
    </citation>
    <scope>NUCLEOTIDE SEQUENCE</scope>
    <source>
        <strain evidence="8">MK2</strain>
    </source>
</reference>
<gene>
    <name evidence="8" type="ORF">APUU_30180A</name>
</gene>
<dbReference type="KEGG" id="apuu:APUU_30180A"/>
<dbReference type="RefSeq" id="XP_041554149.1">
    <property type="nucleotide sequence ID" value="XM_041701244.1"/>
</dbReference>
<dbReference type="SUPFAM" id="SSF51730">
    <property type="entry name" value="FAD-linked oxidoreductase"/>
    <property type="match status" value="1"/>
</dbReference>
<dbReference type="EC" id="1.5.5.2" evidence="2 5"/>
<dbReference type="GeneID" id="64971960"/>
<feature type="compositionally biased region" description="Low complexity" evidence="6">
    <location>
        <begin position="33"/>
        <end position="48"/>
    </location>
</feature>
<evidence type="ECO:0000256" key="6">
    <source>
        <dbReference type="SAM" id="MobiDB-lite"/>
    </source>
</evidence>
<dbReference type="OrthoDB" id="5464at2759"/>
<dbReference type="GO" id="GO:0010133">
    <property type="term" value="P:L-proline catabolic process to L-glutamate"/>
    <property type="evidence" value="ECO:0007669"/>
    <property type="project" value="TreeGrafter"/>
</dbReference>
<dbReference type="PANTHER" id="PTHR13914:SF0">
    <property type="entry name" value="PROLINE DEHYDROGENASE 1, MITOCHONDRIAL"/>
    <property type="match status" value="1"/>
</dbReference>
<evidence type="ECO:0000256" key="5">
    <source>
        <dbReference type="RuleBase" id="RU364054"/>
    </source>
</evidence>
<feature type="region of interest" description="Disordered" evidence="6">
    <location>
        <begin position="26"/>
        <end position="48"/>
    </location>
</feature>
<proteinExistence type="inferred from homology"/>
<dbReference type="InterPro" id="IPR029041">
    <property type="entry name" value="FAD-linked_oxidoreductase-like"/>
</dbReference>
<keyword evidence="5" id="KW-0274">FAD</keyword>
<dbReference type="GO" id="GO:0004657">
    <property type="term" value="F:proline dehydrogenase activity"/>
    <property type="evidence" value="ECO:0007669"/>
    <property type="project" value="UniProtKB-EC"/>
</dbReference>
<dbReference type="PANTHER" id="PTHR13914">
    <property type="entry name" value="PROLINE OXIDASE"/>
    <property type="match status" value="1"/>
</dbReference>
<organism evidence="8 9">
    <name type="scientific">Aspergillus puulaauensis</name>
    <dbReference type="NCBI Taxonomy" id="1220207"/>
    <lineage>
        <taxon>Eukaryota</taxon>
        <taxon>Fungi</taxon>
        <taxon>Dikarya</taxon>
        <taxon>Ascomycota</taxon>
        <taxon>Pezizomycotina</taxon>
        <taxon>Eurotiomycetes</taxon>
        <taxon>Eurotiomycetidae</taxon>
        <taxon>Eurotiales</taxon>
        <taxon>Aspergillaceae</taxon>
        <taxon>Aspergillus</taxon>
    </lineage>
</organism>
<evidence type="ECO:0000256" key="1">
    <source>
        <dbReference type="ARBA" id="ARBA00005869"/>
    </source>
</evidence>
<name>A0A7R8ALR1_9EURO</name>
<evidence type="ECO:0000313" key="8">
    <source>
        <dbReference type="EMBL" id="BCS21955.1"/>
    </source>
</evidence>
<keyword evidence="5" id="KW-0285">Flavoprotein</keyword>
<comment type="function">
    <text evidence="5">Converts proline to delta-1-pyrroline-5-carboxylate.</text>
</comment>
<reference evidence="8" key="1">
    <citation type="submission" date="2021-01" db="EMBL/GenBank/DDBJ databases">
        <authorList>
            <consortium name="Aspergillus puulaauensis MK2 genome sequencing consortium"/>
            <person name="Kazuki M."/>
            <person name="Futagami T."/>
        </authorList>
    </citation>
    <scope>NUCLEOTIDE SEQUENCE</scope>
    <source>
        <strain evidence="8">MK2</strain>
    </source>
</reference>
<evidence type="ECO:0000256" key="3">
    <source>
        <dbReference type="ARBA" id="ARBA00023002"/>
    </source>
</evidence>
<dbReference type="AlphaFoldDB" id="A0A7R8ALR1"/>
<evidence type="ECO:0000256" key="2">
    <source>
        <dbReference type="ARBA" id="ARBA00012695"/>
    </source>
</evidence>